<accession>D4BNT9</accession>
<dbReference type="HOGENOM" id="CLU_2647231_0_0_11"/>
<comment type="caution">
    <text evidence="1">The sequence shown here is derived from an EMBL/GenBank/DDBJ whole genome shotgun (WGS) entry which is preliminary data.</text>
</comment>
<dbReference type="Proteomes" id="UP000003191">
    <property type="component" value="Unassembled WGS sequence"/>
</dbReference>
<evidence type="ECO:0000313" key="1">
    <source>
        <dbReference type="EMBL" id="EFE89326.1"/>
    </source>
</evidence>
<sequence>MTLPGRPRIGTIWIGTGVLGNSLEDESLLCEFVGAPVSEGGAESLVVGPPHIVVEVGAWLFQAGVVVPVYELCVIE</sequence>
<evidence type="ECO:0000313" key="2">
    <source>
        <dbReference type="Proteomes" id="UP000003191"/>
    </source>
</evidence>
<proteinExistence type="predicted"/>
<dbReference type="EMBL" id="ACCG02000009">
    <property type="protein sequence ID" value="EFE89326.1"/>
    <property type="molecule type" value="Genomic_DNA"/>
</dbReference>
<gene>
    <name evidence="1" type="ORF">BIFBRE_03743</name>
</gene>
<reference evidence="1 2" key="1">
    <citation type="submission" date="2010-02" db="EMBL/GenBank/DDBJ databases">
        <authorList>
            <person name="Weinstock G."/>
            <person name="Sodergren E."/>
            <person name="Clifton S."/>
            <person name="Fulton L."/>
            <person name="Fulton B."/>
            <person name="Courtney L."/>
            <person name="Fronick C."/>
            <person name="Harrison M."/>
            <person name="Strong C."/>
            <person name="Farmer C."/>
            <person name="Delahaunty K."/>
            <person name="Markovic C."/>
            <person name="Hall O."/>
            <person name="Minx P."/>
            <person name="Tomlinson C."/>
            <person name="Mitreva M."/>
            <person name="Nelson J."/>
            <person name="Hou S."/>
            <person name="Wollam A."/>
            <person name="Pepin K.H."/>
            <person name="Johnson M."/>
            <person name="Bhonagiri V."/>
            <person name="Zhang X."/>
            <person name="Suruliraj S."/>
            <person name="Warren W."/>
            <person name="Chinwalla A."/>
            <person name="Mardis E.R."/>
            <person name="Wilson R.K."/>
        </authorList>
    </citation>
    <scope>NUCLEOTIDE SEQUENCE [LARGE SCALE GENOMIC DNA]</scope>
    <source>
        <strain evidence="1 2">DSM 20213</strain>
    </source>
</reference>
<name>D4BNT9_BIFBR</name>
<protein>
    <submittedName>
        <fullName evidence="1">Uncharacterized protein</fullName>
    </submittedName>
</protein>
<keyword evidence="2" id="KW-1185">Reference proteome</keyword>
<dbReference type="AlphaFoldDB" id="D4BNT9"/>
<organism evidence="1 2">
    <name type="scientific">Bifidobacterium breve DSM 20213 = JCM 1192</name>
    <dbReference type="NCBI Taxonomy" id="518634"/>
    <lineage>
        <taxon>Bacteria</taxon>
        <taxon>Bacillati</taxon>
        <taxon>Actinomycetota</taxon>
        <taxon>Actinomycetes</taxon>
        <taxon>Bifidobacteriales</taxon>
        <taxon>Bifidobacteriaceae</taxon>
        <taxon>Bifidobacterium</taxon>
    </lineage>
</organism>